<evidence type="ECO:0000256" key="6">
    <source>
        <dbReference type="ARBA" id="ARBA00023033"/>
    </source>
</evidence>
<keyword evidence="7" id="KW-0812">Transmembrane</keyword>
<dbReference type="PRINTS" id="PR00463">
    <property type="entry name" value="EP450I"/>
</dbReference>
<dbReference type="GeneID" id="43641004"/>
<protein>
    <submittedName>
        <fullName evidence="8">Pisatin demethylase</fullName>
    </submittedName>
</protein>
<dbReference type="RefSeq" id="XP_031917361.1">
    <property type="nucleotide sequence ID" value="XM_032056794.1"/>
</dbReference>
<dbReference type="AlphaFoldDB" id="A0A5N6T4R0"/>
<dbReference type="SUPFAM" id="SSF48264">
    <property type="entry name" value="Cytochrome P450"/>
    <property type="match status" value="1"/>
</dbReference>
<evidence type="ECO:0000256" key="2">
    <source>
        <dbReference type="ARBA" id="ARBA00010617"/>
    </source>
</evidence>
<evidence type="ECO:0000313" key="8">
    <source>
        <dbReference type="EMBL" id="KAE8141298.1"/>
    </source>
</evidence>
<dbReference type="Proteomes" id="UP000325672">
    <property type="component" value="Unassembled WGS sequence"/>
</dbReference>
<organism evidence="8 9">
    <name type="scientific">Aspergillus pseudotamarii</name>
    <dbReference type="NCBI Taxonomy" id="132259"/>
    <lineage>
        <taxon>Eukaryota</taxon>
        <taxon>Fungi</taxon>
        <taxon>Dikarya</taxon>
        <taxon>Ascomycota</taxon>
        <taxon>Pezizomycotina</taxon>
        <taxon>Eurotiomycetes</taxon>
        <taxon>Eurotiomycetidae</taxon>
        <taxon>Eurotiales</taxon>
        <taxon>Aspergillaceae</taxon>
        <taxon>Aspergillus</taxon>
        <taxon>Aspergillus subgen. Circumdati</taxon>
    </lineage>
</organism>
<dbReference type="InterPro" id="IPR002401">
    <property type="entry name" value="Cyt_P450_E_grp-I"/>
</dbReference>
<evidence type="ECO:0000256" key="4">
    <source>
        <dbReference type="ARBA" id="ARBA00023002"/>
    </source>
</evidence>
<keyword evidence="5" id="KW-0408">Iron</keyword>
<dbReference type="GO" id="GO:0016705">
    <property type="term" value="F:oxidoreductase activity, acting on paired donors, with incorporation or reduction of molecular oxygen"/>
    <property type="evidence" value="ECO:0007669"/>
    <property type="project" value="InterPro"/>
</dbReference>
<dbReference type="GO" id="GO:0008168">
    <property type="term" value="F:methyltransferase activity"/>
    <property type="evidence" value="ECO:0007669"/>
    <property type="project" value="UniProtKB-KW"/>
</dbReference>
<keyword evidence="8" id="KW-0808">Transferase</keyword>
<dbReference type="Gene3D" id="1.10.630.10">
    <property type="entry name" value="Cytochrome P450"/>
    <property type="match status" value="2"/>
</dbReference>
<keyword evidence="7" id="KW-1133">Transmembrane helix</keyword>
<comment type="cofactor">
    <cofactor evidence="1">
        <name>heme</name>
        <dbReference type="ChEBI" id="CHEBI:30413"/>
    </cofactor>
</comment>
<evidence type="ECO:0000256" key="5">
    <source>
        <dbReference type="ARBA" id="ARBA00023004"/>
    </source>
</evidence>
<dbReference type="EMBL" id="ML743558">
    <property type="protein sequence ID" value="KAE8141298.1"/>
    <property type="molecule type" value="Genomic_DNA"/>
</dbReference>
<feature type="transmembrane region" description="Helical" evidence="7">
    <location>
        <begin position="13"/>
        <end position="31"/>
    </location>
</feature>
<dbReference type="GO" id="GO:0004497">
    <property type="term" value="F:monooxygenase activity"/>
    <property type="evidence" value="ECO:0007669"/>
    <property type="project" value="UniProtKB-KW"/>
</dbReference>
<evidence type="ECO:0000256" key="3">
    <source>
        <dbReference type="ARBA" id="ARBA00022723"/>
    </source>
</evidence>
<dbReference type="InterPro" id="IPR050121">
    <property type="entry name" value="Cytochrome_P450_monoxygenase"/>
</dbReference>
<evidence type="ECO:0000313" key="9">
    <source>
        <dbReference type="Proteomes" id="UP000325672"/>
    </source>
</evidence>
<dbReference type="OrthoDB" id="3934656at2759"/>
<dbReference type="PANTHER" id="PTHR24305">
    <property type="entry name" value="CYTOCHROME P450"/>
    <property type="match status" value="1"/>
</dbReference>
<keyword evidence="6" id="KW-0503">Monooxygenase</keyword>
<sequence length="428" mass="49278">MVWFAPYYGYKPLILYLVYHLVLFPLFRSDLRFIPGPALSKFTDLYPLLLARTGSAHEHHLHLHKRYGPFVRLGPNNVSVGSPAAIPILYNARTRYPKSAFYPVMGNVAHGKVVPIIFFMQDESIHESMKRPIAQVYAMTNFKTYEPLIDSTKSLCLTKLEKFVEEGRPLDLGTWLHWFTTDVIMEITFGKRLGFLERDEDVDGMLETIEKRFWYTGQMPWLDRLLHRNPLVDLFTRFVSKPSVSPVLEFSLKRIAEQKSQRHDHPERTGQEPDFLVMYHLLKNPDSMKTLIAELENSNHPSPVPWDIAHKLPYLDACNKEALRITPAIGISLERVAPAEGIELCGKYFGSGTVLGVNAWMERALFAFAGGSRVCLGKNISYLEMYKVIPEMLQRFKSKDSRKNWSLKNGFSTYTRDVEVSIQRRESS</sequence>
<evidence type="ECO:0000256" key="1">
    <source>
        <dbReference type="ARBA" id="ARBA00001971"/>
    </source>
</evidence>
<dbReference type="Pfam" id="PF00067">
    <property type="entry name" value="p450"/>
    <property type="match status" value="3"/>
</dbReference>
<keyword evidence="4" id="KW-0560">Oxidoreductase</keyword>
<keyword evidence="8" id="KW-0489">Methyltransferase</keyword>
<dbReference type="GO" id="GO:0005506">
    <property type="term" value="F:iron ion binding"/>
    <property type="evidence" value="ECO:0007669"/>
    <property type="project" value="InterPro"/>
</dbReference>
<dbReference type="InterPro" id="IPR036396">
    <property type="entry name" value="Cyt_P450_sf"/>
</dbReference>
<keyword evidence="9" id="KW-1185">Reference proteome</keyword>
<comment type="similarity">
    <text evidence="2">Belongs to the cytochrome P450 family.</text>
</comment>
<dbReference type="GO" id="GO:0044550">
    <property type="term" value="P:secondary metabolite biosynthetic process"/>
    <property type="evidence" value="ECO:0007669"/>
    <property type="project" value="UniProtKB-ARBA"/>
</dbReference>
<dbReference type="InterPro" id="IPR001128">
    <property type="entry name" value="Cyt_P450"/>
</dbReference>
<evidence type="ECO:0000256" key="7">
    <source>
        <dbReference type="SAM" id="Phobius"/>
    </source>
</evidence>
<gene>
    <name evidence="8" type="ORF">BDV38DRAFT_268557</name>
</gene>
<dbReference type="PANTHER" id="PTHR24305:SF235">
    <property type="entry name" value="CYTOCHROME P450 MONOOXYGENASE APDB-RELATED"/>
    <property type="match status" value="1"/>
</dbReference>
<dbReference type="GO" id="GO:0020037">
    <property type="term" value="F:heme binding"/>
    <property type="evidence" value="ECO:0007669"/>
    <property type="project" value="InterPro"/>
</dbReference>
<accession>A0A5N6T4R0</accession>
<reference evidence="8 9" key="1">
    <citation type="submission" date="2019-04" db="EMBL/GenBank/DDBJ databases">
        <title>Friends and foes A comparative genomics study of 23 Aspergillus species from section Flavi.</title>
        <authorList>
            <consortium name="DOE Joint Genome Institute"/>
            <person name="Kjaerbolling I."/>
            <person name="Vesth T."/>
            <person name="Frisvad J.C."/>
            <person name="Nybo J.L."/>
            <person name="Theobald S."/>
            <person name="Kildgaard S."/>
            <person name="Isbrandt T."/>
            <person name="Kuo A."/>
            <person name="Sato A."/>
            <person name="Lyhne E.K."/>
            <person name="Kogle M.E."/>
            <person name="Wiebenga A."/>
            <person name="Kun R.S."/>
            <person name="Lubbers R.J."/>
            <person name="Makela M.R."/>
            <person name="Barry K."/>
            <person name="Chovatia M."/>
            <person name="Clum A."/>
            <person name="Daum C."/>
            <person name="Haridas S."/>
            <person name="He G."/>
            <person name="LaButti K."/>
            <person name="Lipzen A."/>
            <person name="Mondo S."/>
            <person name="Riley R."/>
            <person name="Salamov A."/>
            <person name="Simmons B.A."/>
            <person name="Magnuson J.K."/>
            <person name="Henrissat B."/>
            <person name="Mortensen U.H."/>
            <person name="Larsen T.O."/>
            <person name="Devries R.P."/>
            <person name="Grigoriev I.V."/>
            <person name="Machida M."/>
            <person name="Baker S.E."/>
            <person name="Andersen M.R."/>
        </authorList>
    </citation>
    <scope>NUCLEOTIDE SEQUENCE [LARGE SCALE GENOMIC DNA]</scope>
    <source>
        <strain evidence="8 9">CBS 117625</strain>
    </source>
</reference>
<proteinExistence type="inferred from homology"/>
<keyword evidence="7" id="KW-0472">Membrane</keyword>
<keyword evidence="3" id="KW-0479">Metal-binding</keyword>
<name>A0A5N6T4R0_ASPPS</name>
<dbReference type="GO" id="GO:0032259">
    <property type="term" value="P:methylation"/>
    <property type="evidence" value="ECO:0007669"/>
    <property type="project" value="UniProtKB-KW"/>
</dbReference>